<evidence type="ECO:0000256" key="1">
    <source>
        <dbReference type="ARBA" id="ARBA00004651"/>
    </source>
</evidence>
<dbReference type="Proteomes" id="UP001652394">
    <property type="component" value="Unassembled WGS sequence"/>
</dbReference>
<evidence type="ECO:0000313" key="9">
    <source>
        <dbReference type="Proteomes" id="UP001652394"/>
    </source>
</evidence>
<keyword evidence="3 6" id="KW-0812">Transmembrane</keyword>
<keyword evidence="2" id="KW-1003">Cell membrane</keyword>
<dbReference type="InterPro" id="IPR013525">
    <property type="entry name" value="ABC2_TM"/>
</dbReference>
<dbReference type="EMBL" id="JAOQJX010000016">
    <property type="protein sequence ID" value="MCU6748120.1"/>
    <property type="molecule type" value="Genomic_DNA"/>
</dbReference>
<dbReference type="InterPro" id="IPR051449">
    <property type="entry name" value="ABC-2_transporter_component"/>
</dbReference>
<feature type="domain" description="ABC-2 type transporter transmembrane" evidence="7">
    <location>
        <begin position="19"/>
        <end position="396"/>
    </location>
</feature>
<dbReference type="Gene3D" id="3.40.1710.10">
    <property type="entry name" value="abc type-2 transporter like domain"/>
    <property type="match status" value="1"/>
</dbReference>
<accession>A0ABT2TCW1</accession>
<evidence type="ECO:0000256" key="5">
    <source>
        <dbReference type="ARBA" id="ARBA00023136"/>
    </source>
</evidence>
<evidence type="ECO:0000256" key="6">
    <source>
        <dbReference type="SAM" id="Phobius"/>
    </source>
</evidence>
<gene>
    <name evidence="8" type="ORF">OCV51_10720</name>
</gene>
<feature type="transmembrane region" description="Helical" evidence="6">
    <location>
        <begin position="207"/>
        <end position="230"/>
    </location>
</feature>
<sequence length="406" mass="45222">MKYFTLQIKRVCKAFPAIILTTIILAGALAALAYIQLSSASASEQRQKITLALVGDKEDPAIGLGVSLMQEMDSSRFTCALVDMEEAEAQKALERQEIQGYLLIPEDFIQSVMYGYNEKVTFVTDFSQPGISILLARELADAVSVLLTETQSGIYAFQRFAEQEDMTAGLDEAVYDMNIRYFNFVLPRQQLYHIDTPDSHTAISTQGYYFCSFLLLFFLFIGIAGCHLFVRSDLSLCRLLSVRGYGSFPQVLSEYAACCFLLLLHYLAALALLTGMVKITGITLPELIGESLQAYIKIFLAFGLLIPVTAGLLYLLSSLVRSLISAVILIFCCILSLGYISGCFYPLSFFPESLQKLAGFLPTGMSMEYMQRVLTGESPGWLPVFLCIWTILFLLSAWAVRRRRLA</sequence>
<protein>
    <submittedName>
        <fullName evidence="8">ABC transporter permease</fullName>
    </submittedName>
</protein>
<dbReference type="PANTHER" id="PTHR30294:SF29">
    <property type="entry name" value="MULTIDRUG ABC TRANSPORTER PERMEASE YBHS-RELATED"/>
    <property type="match status" value="1"/>
</dbReference>
<feature type="transmembrane region" description="Helical" evidence="6">
    <location>
        <begin position="380"/>
        <end position="400"/>
    </location>
</feature>
<keyword evidence="9" id="KW-1185">Reference proteome</keyword>
<feature type="transmembrane region" description="Helical" evidence="6">
    <location>
        <begin position="294"/>
        <end position="316"/>
    </location>
</feature>
<evidence type="ECO:0000256" key="3">
    <source>
        <dbReference type="ARBA" id="ARBA00022692"/>
    </source>
</evidence>
<evidence type="ECO:0000256" key="2">
    <source>
        <dbReference type="ARBA" id="ARBA00022475"/>
    </source>
</evidence>
<keyword evidence="4 6" id="KW-1133">Transmembrane helix</keyword>
<proteinExistence type="predicted"/>
<evidence type="ECO:0000259" key="7">
    <source>
        <dbReference type="Pfam" id="PF12698"/>
    </source>
</evidence>
<evidence type="ECO:0000256" key="4">
    <source>
        <dbReference type="ARBA" id="ARBA00022989"/>
    </source>
</evidence>
<evidence type="ECO:0000313" key="8">
    <source>
        <dbReference type="EMBL" id="MCU6748120.1"/>
    </source>
</evidence>
<organism evidence="8 9">
    <name type="scientific">Faecalicatena acetigenes</name>
    <dbReference type="NCBI Taxonomy" id="2981790"/>
    <lineage>
        <taxon>Bacteria</taxon>
        <taxon>Bacillati</taxon>
        <taxon>Bacillota</taxon>
        <taxon>Clostridia</taxon>
        <taxon>Lachnospirales</taxon>
        <taxon>Lachnospiraceae</taxon>
        <taxon>Faecalicatena</taxon>
    </lineage>
</organism>
<feature type="transmembrane region" description="Helical" evidence="6">
    <location>
        <begin position="12"/>
        <end position="35"/>
    </location>
</feature>
<reference evidence="8 9" key="1">
    <citation type="journal article" date="2021" name="ISME Commun">
        <title>Automated analysis of genomic sequences facilitates high-throughput and comprehensive description of bacteria.</title>
        <authorList>
            <person name="Hitch T.C.A."/>
        </authorList>
    </citation>
    <scope>NUCLEOTIDE SEQUENCE [LARGE SCALE GENOMIC DNA]</scope>
    <source>
        <strain evidence="8 9">H2_18</strain>
    </source>
</reference>
<name>A0ABT2TCW1_9FIRM</name>
<comment type="caution">
    <text evidence="8">The sequence shown here is derived from an EMBL/GenBank/DDBJ whole genome shotgun (WGS) entry which is preliminary data.</text>
</comment>
<feature type="transmembrane region" description="Helical" evidence="6">
    <location>
        <begin position="251"/>
        <end position="274"/>
    </location>
</feature>
<dbReference type="PANTHER" id="PTHR30294">
    <property type="entry name" value="MEMBRANE COMPONENT OF ABC TRANSPORTER YHHJ-RELATED"/>
    <property type="match status" value="1"/>
</dbReference>
<dbReference type="RefSeq" id="WP_267304193.1">
    <property type="nucleotide sequence ID" value="NZ_JAOQJX010000016.1"/>
</dbReference>
<feature type="transmembrane region" description="Helical" evidence="6">
    <location>
        <begin position="323"/>
        <end position="347"/>
    </location>
</feature>
<dbReference type="Pfam" id="PF12698">
    <property type="entry name" value="ABC2_membrane_3"/>
    <property type="match status" value="1"/>
</dbReference>
<comment type="subcellular location">
    <subcellularLocation>
        <location evidence="1">Cell membrane</location>
        <topology evidence="1">Multi-pass membrane protein</topology>
    </subcellularLocation>
</comment>
<keyword evidence="5 6" id="KW-0472">Membrane</keyword>